<accession>A0ABV1RE80</accession>
<evidence type="ECO:0000313" key="3">
    <source>
        <dbReference type="Proteomes" id="UP001467690"/>
    </source>
</evidence>
<evidence type="ECO:0000313" key="2">
    <source>
        <dbReference type="EMBL" id="MER2491230.1"/>
    </source>
</evidence>
<protein>
    <recommendedName>
        <fullName evidence="4">ABC transporter substrate-binding protein</fullName>
    </recommendedName>
</protein>
<feature type="signal peptide" evidence="1">
    <location>
        <begin position="1"/>
        <end position="23"/>
    </location>
</feature>
<keyword evidence="1" id="KW-0732">Signal</keyword>
<dbReference type="RefSeq" id="WP_350400898.1">
    <property type="nucleotide sequence ID" value="NZ_JBELOE010000093.1"/>
</dbReference>
<dbReference type="EMBL" id="JBELOE010000093">
    <property type="protein sequence ID" value="MER2491230.1"/>
    <property type="molecule type" value="Genomic_DNA"/>
</dbReference>
<dbReference type="Proteomes" id="UP001467690">
    <property type="component" value="Unassembled WGS sequence"/>
</dbReference>
<keyword evidence="3" id="KW-1185">Reference proteome</keyword>
<proteinExistence type="predicted"/>
<comment type="caution">
    <text evidence="2">The sequence shown here is derived from an EMBL/GenBank/DDBJ whole genome shotgun (WGS) entry which is preliminary data.</text>
</comment>
<sequence length="300" mass="34222">MKKNTLKLVVYVLLGICSVSVKANQVMQAGLYFSLQHFSKSQLLYTQTLLQPEIEILPFYPEMSENLPILVSGFDNAQHYLKHFKNSRANSVLVMGVDIHQVKKLQMLVCAEPLNVCDKWRFINNQASPQRIHQLIKHFFADKKVTSAYLDQSVAEVWKPELNNVVWYQNNAENLKPFYVIKRALEGADAFVILPDENLFNASIGRVVLQYMFQNKTISIGYSAGTFQAGSAIASYADYPNTLLAVKYLLLNPDKAKNYQYACYQDYYVNQKVLDAMQLSIDSSALNQLAEELNLQCYTE</sequence>
<reference evidence="2 3" key="1">
    <citation type="submission" date="2024-06" db="EMBL/GenBank/DDBJ databases">
        <authorList>
            <person name="Chen R.Y."/>
        </authorList>
    </citation>
    <scope>NUCLEOTIDE SEQUENCE [LARGE SCALE GENOMIC DNA]</scope>
    <source>
        <strain evidence="2 3">D2</strain>
    </source>
</reference>
<name>A0ABV1RE80_9ALTE</name>
<feature type="chain" id="PRO_5046632110" description="ABC transporter substrate-binding protein" evidence="1">
    <location>
        <begin position="24"/>
        <end position="300"/>
    </location>
</feature>
<evidence type="ECO:0000256" key="1">
    <source>
        <dbReference type="SAM" id="SignalP"/>
    </source>
</evidence>
<evidence type="ECO:0008006" key="4">
    <source>
        <dbReference type="Google" id="ProtNLM"/>
    </source>
</evidence>
<gene>
    <name evidence="2" type="ORF">ABS311_04970</name>
</gene>
<organism evidence="2 3">
    <name type="scientific">Catenovulum sediminis</name>
    <dbReference type="NCBI Taxonomy" id="1740262"/>
    <lineage>
        <taxon>Bacteria</taxon>
        <taxon>Pseudomonadati</taxon>
        <taxon>Pseudomonadota</taxon>
        <taxon>Gammaproteobacteria</taxon>
        <taxon>Alteromonadales</taxon>
        <taxon>Alteromonadaceae</taxon>
        <taxon>Catenovulum</taxon>
    </lineage>
</organism>